<dbReference type="SUPFAM" id="SSF53448">
    <property type="entry name" value="Nucleotide-diphospho-sugar transferases"/>
    <property type="match status" value="1"/>
</dbReference>
<comment type="caution">
    <text evidence="2">The sequence shown here is derived from an EMBL/GenBank/DDBJ whole genome shotgun (WGS) entry which is preliminary data.</text>
</comment>
<dbReference type="PANTHER" id="PTHR43685:SF2">
    <property type="entry name" value="GLYCOSYLTRANSFERASE 2-LIKE DOMAIN-CONTAINING PROTEIN"/>
    <property type="match status" value="1"/>
</dbReference>
<dbReference type="PANTHER" id="PTHR43685">
    <property type="entry name" value="GLYCOSYLTRANSFERASE"/>
    <property type="match status" value="1"/>
</dbReference>
<name>H5TY85_9ACTN</name>
<dbReference type="InterPro" id="IPR050834">
    <property type="entry name" value="Glycosyltransf_2"/>
</dbReference>
<dbReference type="EMBL" id="BAFC01000045">
    <property type="protein sequence ID" value="GAB38443.1"/>
    <property type="molecule type" value="Genomic_DNA"/>
</dbReference>
<dbReference type="CDD" id="cd00761">
    <property type="entry name" value="Glyco_tranf_GTA_type"/>
    <property type="match status" value="1"/>
</dbReference>
<sequence>MILRGAHLAMYQSATSRTRLTMHDVSVSVVVPVYRSAAYIEACVRSVLNQQAPVDEIVLVDDRGGDDSIERAEKVLAAGEVAYRVVRMPQNSGVGPARNAGLAAASGNVIWFFDSDDIADAAFTTRMLDELLRNDADFATCTTRFVDEIGVPTGALTPVLSAGALTGDEYAGLLLRSKARSYASGKLFRRDVLGDDPWGTRRAYEDLSAIARVALDSRTVATVPEALYRYRLRDDSVSHRVTSDTRAIFEMGDEVLEMLDTVPDTRQWRSTARSFVYREVLIPAAHMAMRAEHDGGAGPVTDELLRIARARVSRRDVLPLLATGEIRSAVFAVAMLTAPQRYANMLRHR</sequence>
<dbReference type="Proteomes" id="UP000005845">
    <property type="component" value="Unassembled WGS sequence"/>
</dbReference>
<dbReference type="InterPro" id="IPR001173">
    <property type="entry name" value="Glyco_trans_2-like"/>
</dbReference>
<dbReference type="Gene3D" id="3.90.550.10">
    <property type="entry name" value="Spore Coat Polysaccharide Biosynthesis Protein SpsA, Chain A"/>
    <property type="match status" value="1"/>
</dbReference>
<accession>H5TY85</accession>
<evidence type="ECO:0000313" key="2">
    <source>
        <dbReference type="EMBL" id="GAB38443.1"/>
    </source>
</evidence>
<reference evidence="2 3" key="1">
    <citation type="submission" date="2012-02" db="EMBL/GenBank/DDBJ databases">
        <title>Whole genome shotgun sequence of Gordonia sputi NBRC 100414.</title>
        <authorList>
            <person name="Yoshida I."/>
            <person name="Hosoyama A."/>
            <person name="Tsuchikane K."/>
            <person name="Katsumata H."/>
            <person name="Yamazaki S."/>
            <person name="Fujita N."/>
        </authorList>
    </citation>
    <scope>NUCLEOTIDE SEQUENCE [LARGE SCALE GENOMIC DNA]</scope>
    <source>
        <strain evidence="2 3">NBRC 100414</strain>
    </source>
</reference>
<dbReference type="eggNOG" id="COG0463">
    <property type="taxonomic scope" value="Bacteria"/>
</dbReference>
<evidence type="ECO:0000259" key="1">
    <source>
        <dbReference type="Pfam" id="PF00535"/>
    </source>
</evidence>
<dbReference type="InterPro" id="IPR029044">
    <property type="entry name" value="Nucleotide-diphossugar_trans"/>
</dbReference>
<protein>
    <submittedName>
        <fullName evidence="2">Putative glycosyltransferase</fullName>
    </submittedName>
</protein>
<dbReference type="GO" id="GO:0016740">
    <property type="term" value="F:transferase activity"/>
    <property type="evidence" value="ECO:0007669"/>
    <property type="project" value="UniProtKB-KW"/>
</dbReference>
<dbReference type="Pfam" id="PF00535">
    <property type="entry name" value="Glycos_transf_2"/>
    <property type="match status" value="1"/>
</dbReference>
<feature type="domain" description="Glycosyltransferase 2-like" evidence="1">
    <location>
        <begin position="28"/>
        <end position="150"/>
    </location>
</feature>
<gene>
    <name evidence="2" type="ORF">GOSPT_045_00790</name>
</gene>
<keyword evidence="2" id="KW-0808">Transferase</keyword>
<proteinExistence type="predicted"/>
<organism evidence="2 3">
    <name type="scientific">Gordonia sputi NBRC 100414</name>
    <dbReference type="NCBI Taxonomy" id="1089453"/>
    <lineage>
        <taxon>Bacteria</taxon>
        <taxon>Bacillati</taxon>
        <taxon>Actinomycetota</taxon>
        <taxon>Actinomycetes</taxon>
        <taxon>Mycobacteriales</taxon>
        <taxon>Gordoniaceae</taxon>
        <taxon>Gordonia</taxon>
    </lineage>
</organism>
<dbReference type="AlphaFoldDB" id="H5TY85"/>
<evidence type="ECO:0000313" key="3">
    <source>
        <dbReference type="Proteomes" id="UP000005845"/>
    </source>
</evidence>
<keyword evidence="3" id="KW-1185">Reference proteome</keyword>